<keyword evidence="3" id="KW-1185">Reference proteome</keyword>
<evidence type="ECO:0000256" key="1">
    <source>
        <dbReference type="SAM" id="Phobius"/>
    </source>
</evidence>
<gene>
    <name evidence="2" type="ORF">GL286_16930</name>
</gene>
<dbReference type="Proteomes" id="UP000478183">
    <property type="component" value="Unassembled WGS sequence"/>
</dbReference>
<keyword evidence="1" id="KW-0472">Membrane</keyword>
<dbReference type="EMBL" id="WMIE01000014">
    <property type="protein sequence ID" value="MTH79404.1"/>
    <property type="molecule type" value="Genomic_DNA"/>
</dbReference>
<protein>
    <submittedName>
        <fullName evidence="2">Uncharacterized protein</fullName>
    </submittedName>
</protein>
<dbReference type="SUPFAM" id="SSF48295">
    <property type="entry name" value="TrpR-like"/>
    <property type="match status" value="1"/>
</dbReference>
<reference evidence="2 3" key="1">
    <citation type="submission" date="2019-11" db="EMBL/GenBank/DDBJ databases">
        <authorList>
            <person name="Dong K."/>
        </authorList>
    </citation>
    <scope>NUCLEOTIDE SEQUENCE [LARGE SCALE GENOMIC DNA]</scope>
    <source>
        <strain evidence="2 3">NBRC 111993</strain>
    </source>
</reference>
<dbReference type="GO" id="GO:0043565">
    <property type="term" value="F:sequence-specific DNA binding"/>
    <property type="evidence" value="ECO:0007669"/>
    <property type="project" value="InterPro"/>
</dbReference>
<dbReference type="Gene3D" id="1.10.1750.10">
    <property type="match status" value="1"/>
</dbReference>
<name>A0A6L6JH02_9RHOB</name>
<proteinExistence type="predicted"/>
<dbReference type="InterPro" id="IPR010921">
    <property type="entry name" value="Trp_repressor/repl_initiator"/>
</dbReference>
<dbReference type="AlphaFoldDB" id="A0A6L6JH02"/>
<accession>A0A6L6JH02</accession>
<evidence type="ECO:0000313" key="2">
    <source>
        <dbReference type="EMBL" id="MTH79404.1"/>
    </source>
</evidence>
<feature type="transmembrane region" description="Helical" evidence="1">
    <location>
        <begin position="45"/>
        <end position="63"/>
    </location>
</feature>
<sequence>MDAVRVIVDEVAAETGISAADICSKDKTRLVLMARRTAMRRARSAGVSSVVIAAVIGCNGASVRKMMLRNQELQNIDLGSGADEMAELVRPFQRPSGRVSPLTLQDYASRAGLSAAAAKGALAKLIACGKVERAGRGTGVTIYDWCGA</sequence>
<organism evidence="2 3">
    <name type="scientific">Paracoccus aestuariivivens</name>
    <dbReference type="NCBI Taxonomy" id="1820333"/>
    <lineage>
        <taxon>Bacteria</taxon>
        <taxon>Pseudomonadati</taxon>
        <taxon>Pseudomonadota</taxon>
        <taxon>Alphaproteobacteria</taxon>
        <taxon>Rhodobacterales</taxon>
        <taxon>Paracoccaceae</taxon>
        <taxon>Paracoccus</taxon>
    </lineage>
</organism>
<keyword evidence="1" id="KW-0812">Transmembrane</keyword>
<keyword evidence="1" id="KW-1133">Transmembrane helix</keyword>
<comment type="caution">
    <text evidence="2">The sequence shown here is derived from an EMBL/GenBank/DDBJ whole genome shotgun (WGS) entry which is preliminary data.</text>
</comment>
<dbReference type="RefSeq" id="WP_155096756.1">
    <property type="nucleotide sequence ID" value="NZ_WMIE01000014.1"/>
</dbReference>
<evidence type="ECO:0000313" key="3">
    <source>
        <dbReference type="Proteomes" id="UP000478183"/>
    </source>
</evidence>